<keyword evidence="4" id="KW-0282">Flagellum</keyword>
<evidence type="ECO:0000256" key="8">
    <source>
        <dbReference type="ARBA" id="ARBA00023273"/>
    </source>
</evidence>
<evidence type="ECO:0000256" key="4">
    <source>
        <dbReference type="ARBA" id="ARBA00022846"/>
    </source>
</evidence>
<keyword evidence="7" id="KW-0206">Cytoskeleton</keyword>
<dbReference type="PANTHER" id="PTHR14517:SF10">
    <property type="entry name" value="RIB43A-LIKE WITH COILED-COILS PROTEIN 2"/>
    <property type="match status" value="1"/>
</dbReference>
<feature type="compositionally biased region" description="Basic and acidic residues" evidence="10">
    <location>
        <begin position="105"/>
        <end position="122"/>
    </location>
</feature>
<dbReference type="GeneID" id="114437646"/>
<protein>
    <submittedName>
        <fullName evidence="12">RIB43A-like with coiled-coils protein 2</fullName>
    </submittedName>
</protein>
<evidence type="ECO:0000256" key="6">
    <source>
        <dbReference type="ARBA" id="ARBA00023069"/>
    </source>
</evidence>
<dbReference type="AlphaFoldDB" id="A0A6P7ITC0"/>
<evidence type="ECO:0000313" key="11">
    <source>
        <dbReference type="Proteomes" id="UP000515145"/>
    </source>
</evidence>
<feature type="region of interest" description="Disordered" evidence="10">
    <location>
        <begin position="102"/>
        <end position="122"/>
    </location>
</feature>
<keyword evidence="5" id="KW-0175">Coiled coil</keyword>
<dbReference type="Proteomes" id="UP000515145">
    <property type="component" value="Chromosome 6"/>
</dbReference>
<evidence type="ECO:0000313" key="12">
    <source>
        <dbReference type="RefSeq" id="XP_028264264.1"/>
    </source>
</evidence>
<comment type="subunit">
    <text evidence="9">Microtubule inner protein component of sperm flagellar doublet microtubules.</text>
</comment>
<name>A0A6P7ITC0_9TELE</name>
<gene>
    <name evidence="12" type="primary">ribc2</name>
</gene>
<evidence type="ECO:0000256" key="3">
    <source>
        <dbReference type="ARBA" id="ARBA00022490"/>
    </source>
</evidence>
<dbReference type="InterPro" id="IPR008805">
    <property type="entry name" value="RIB43A"/>
</dbReference>
<comment type="similarity">
    <text evidence="2">Belongs to the RIB43A family.</text>
</comment>
<dbReference type="RefSeq" id="XP_028264264.1">
    <property type="nucleotide sequence ID" value="XM_028408463.1"/>
</dbReference>
<comment type="subcellular location">
    <subcellularLocation>
        <location evidence="1">Cytoplasm</location>
        <location evidence="1">Cytoskeleton</location>
        <location evidence="1">Flagellum axoneme</location>
    </subcellularLocation>
</comment>
<evidence type="ECO:0000256" key="5">
    <source>
        <dbReference type="ARBA" id="ARBA00023054"/>
    </source>
</evidence>
<keyword evidence="8" id="KW-0966">Cell projection</keyword>
<keyword evidence="6" id="KW-0969">Cilium</keyword>
<dbReference type="Pfam" id="PF05914">
    <property type="entry name" value="RIB43A"/>
    <property type="match status" value="2"/>
</dbReference>
<keyword evidence="11" id="KW-1185">Reference proteome</keyword>
<evidence type="ECO:0000256" key="2">
    <source>
        <dbReference type="ARBA" id="ARBA00006875"/>
    </source>
</evidence>
<keyword evidence="3" id="KW-0963">Cytoplasm</keyword>
<dbReference type="PANTHER" id="PTHR14517">
    <property type="entry name" value="RIB43A-RELATED"/>
    <property type="match status" value="1"/>
</dbReference>
<dbReference type="InParanoid" id="A0A6P7ITC0"/>
<evidence type="ECO:0000256" key="10">
    <source>
        <dbReference type="SAM" id="MobiDB-lite"/>
    </source>
</evidence>
<evidence type="ECO:0000256" key="1">
    <source>
        <dbReference type="ARBA" id="ARBA00004611"/>
    </source>
</evidence>
<reference evidence="12" key="1">
    <citation type="submission" date="2025-08" db="UniProtKB">
        <authorList>
            <consortium name="RefSeq"/>
        </authorList>
    </citation>
    <scope>IDENTIFICATION</scope>
</reference>
<dbReference type="FunCoup" id="A0A6P7ITC0">
    <property type="interactions" value="289"/>
</dbReference>
<sequence>MFINELPSERIARLNLEKRRNNEAERRERIFNEKVRTIGIDKDTLDMQVKEKKKQEEDMKKEEDACDADVLRDSKTARILQQRQVKEKREMEKDIVTFRRQYQQPEHRQEFDLNDPDRSKKTDQCDAQMMLPGLVGEEPESEIRLQRQKEQLREWLLQQQNDQAAERHQQKLEEQHCDQSRADMENEAMQLKILEMEKRKAAVIATKDYNLAMVEEKRRQQADVDTECAPSVVGVLGLNPSSDRRLPPESPQQIVQFQKYQIDEKKRIEFEKKQEEERVVRFSLDLNRTALLRERQQARLKKQQRQHLDSTNVQLAQTHKQQDPDIKRGYIDDSFFSKFNTCSR</sequence>
<evidence type="ECO:0000256" key="7">
    <source>
        <dbReference type="ARBA" id="ARBA00023212"/>
    </source>
</evidence>
<organism evidence="11 12">
    <name type="scientific">Parambassis ranga</name>
    <name type="common">Indian glassy fish</name>
    <dbReference type="NCBI Taxonomy" id="210632"/>
    <lineage>
        <taxon>Eukaryota</taxon>
        <taxon>Metazoa</taxon>
        <taxon>Chordata</taxon>
        <taxon>Craniata</taxon>
        <taxon>Vertebrata</taxon>
        <taxon>Euteleostomi</taxon>
        <taxon>Actinopterygii</taxon>
        <taxon>Neopterygii</taxon>
        <taxon>Teleostei</taxon>
        <taxon>Neoteleostei</taxon>
        <taxon>Acanthomorphata</taxon>
        <taxon>Ovalentaria</taxon>
        <taxon>Ambassidae</taxon>
        <taxon>Parambassis</taxon>
    </lineage>
</organism>
<dbReference type="OrthoDB" id="429119at2759"/>
<evidence type="ECO:0000256" key="9">
    <source>
        <dbReference type="ARBA" id="ARBA00046435"/>
    </source>
</evidence>
<accession>A0A6P7ITC0</accession>
<proteinExistence type="inferred from homology"/>
<dbReference type="CTD" id="26150"/>